<evidence type="ECO:0000313" key="6">
    <source>
        <dbReference type="Proteomes" id="UP000250572"/>
    </source>
</evidence>
<dbReference type="PANTHER" id="PTHR48043">
    <property type="entry name" value="EG:EG0003.4 PROTEIN-RELATED"/>
    <property type="match status" value="1"/>
</dbReference>
<dbReference type="CDD" id="cd03784">
    <property type="entry name" value="GT1_Gtf-like"/>
    <property type="match status" value="1"/>
</dbReference>
<evidence type="ECO:0000256" key="2">
    <source>
        <dbReference type="ARBA" id="ARBA00022676"/>
    </source>
</evidence>
<evidence type="ECO:0000256" key="3">
    <source>
        <dbReference type="ARBA" id="ARBA00022679"/>
    </source>
</evidence>
<keyword evidence="4" id="KW-0812">Transmembrane</keyword>
<keyword evidence="2" id="KW-0328">Glycosyltransferase</keyword>
<dbReference type="STRING" id="33528.ENSGAFP00000024868"/>
<keyword evidence="3" id="KW-0808">Transferase</keyword>
<reference evidence="5 6" key="1">
    <citation type="journal article" date="2018" name="G3 (Bethesda)">
        <title>A High-Quality Reference Genome for the Invasive Mosquitofish Gambusia affinis Using a Chicago Library.</title>
        <authorList>
            <person name="Hoffberg S.L."/>
            <person name="Troendle N.J."/>
            <person name="Glenn T.C."/>
            <person name="Mahmud O."/>
            <person name="Louha S."/>
            <person name="Chalopin D."/>
            <person name="Bennetzen J.L."/>
            <person name="Mauricio R."/>
        </authorList>
    </citation>
    <scope>NUCLEOTIDE SEQUENCE [LARGE SCALE GENOMIC DNA]</scope>
    <source>
        <strain evidence="5">NE01/NJP1002.9</strain>
        <tissue evidence="5">Muscle</tissue>
    </source>
</reference>
<dbReference type="Gene3D" id="3.40.50.2000">
    <property type="entry name" value="Glycogen Phosphorylase B"/>
    <property type="match status" value="1"/>
</dbReference>
<name>A0A315UW11_GAMAF</name>
<keyword evidence="6" id="KW-1185">Reference proteome</keyword>
<proteinExistence type="inferred from homology"/>
<dbReference type="InterPro" id="IPR050271">
    <property type="entry name" value="UDP-glycosyltransferase"/>
</dbReference>
<dbReference type="Pfam" id="PF00201">
    <property type="entry name" value="UDPGT"/>
    <property type="match status" value="1"/>
</dbReference>
<dbReference type="GO" id="GO:0015020">
    <property type="term" value="F:glucuronosyltransferase activity"/>
    <property type="evidence" value="ECO:0007669"/>
    <property type="project" value="TreeGrafter"/>
</dbReference>
<dbReference type="AlphaFoldDB" id="A0A315UW11"/>
<organism evidence="5 6">
    <name type="scientific">Gambusia affinis</name>
    <name type="common">Western mosquitofish</name>
    <name type="synonym">Heterandria affinis</name>
    <dbReference type="NCBI Taxonomy" id="33528"/>
    <lineage>
        <taxon>Eukaryota</taxon>
        <taxon>Metazoa</taxon>
        <taxon>Chordata</taxon>
        <taxon>Craniata</taxon>
        <taxon>Vertebrata</taxon>
        <taxon>Euteleostomi</taxon>
        <taxon>Actinopterygii</taxon>
        <taxon>Neopterygii</taxon>
        <taxon>Teleostei</taxon>
        <taxon>Neoteleostei</taxon>
        <taxon>Acanthomorphata</taxon>
        <taxon>Ovalentaria</taxon>
        <taxon>Atherinomorphae</taxon>
        <taxon>Cyprinodontiformes</taxon>
        <taxon>Poeciliidae</taxon>
        <taxon>Poeciliinae</taxon>
        <taxon>Gambusia</taxon>
    </lineage>
</organism>
<sequence>MLKGSYWKRDGSLLFMNIDALGIRTVTWCPLSTSVSSTGFILIQWLASVYHTKIFPPFVPFAAQSSSRTLTKRRSSMIRHWRALCVQRYQSTAGRRAHLLKQKLQLLKRMKMRRRSITRRKARTSRLWYWYQVSSWAWTLRCLAPLFLMVNSIQKTASSRGLMGLSWWILDSRITVSQALNSHKVQFNSNCSSFSLHVHHVVWLVTKHGDSHHGNAVVDGLIDPVCSTHVVWLVSKHGDSHHGNAVVDGLIDPVCSTMSDENFCFRPGRRTVEQEADHTSSPSGHPKTKAFITHGGTNGIYEAIYHGVPMVGIPMFGDQPDNMVHMEAKGAAVSVKFNFMTNESLRDAVNMVINNKSYKENVMRLSRIHHDRPMSPRDEAVFWIEFTMRNKGAKHLRVQAHELTWYQYHSLDVLAFLLIIDLLLIFILFKSCSFCFKRCCSRKQTKRKAE</sequence>
<comment type="similarity">
    <text evidence="1">Belongs to the UDP-glycosyltransferase family.</text>
</comment>
<evidence type="ECO:0000256" key="4">
    <source>
        <dbReference type="SAM" id="Phobius"/>
    </source>
</evidence>
<evidence type="ECO:0000313" key="5">
    <source>
        <dbReference type="EMBL" id="PWA15754.1"/>
    </source>
</evidence>
<feature type="transmembrane region" description="Helical" evidence="4">
    <location>
        <begin position="413"/>
        <end position="436"/>
    </location>
</feature>
<dbReference type="EMBL" id="NHOQ01002573">
    <property type="protein sequence ID" value="PWA15754.1"/>
    <property type="molecule type" value="Genomic_DNA"/>
</dbReference>
<keyword evidence="4" id="KW-0472">Membrane</keyword>
<dbReference type="PANTHER" id="PTHR48043:SF140">
    <property type="entry name" value="UDP-GLUCURONOSYLTRANSFERASE 2A1"/>
    <property type="match status" value="1"/>
</dbReference>
<evidence type="ECO:0008006" key="7">
    <source>
        <dbReference type="Google" id="ProtNLM"/>
    </source>
</evidence>
<gene>
    <name evidence="5" type="ORF">CCH79_00008995</name>
</gene>
<evidence type="ECO:0000256" key="1">
    <source>
        <dbReference type="ARBA" id="ARBA00009995"/>
    </source>
</evidence>
<dbReference type="Proteomes" id="UP000250572">
    <property type="component" value="Unassembled WGS sequence"/>
</dbReference>
<protein>
    <recommendedName>
        <fullName evidence="7">UDP-glycosyltransferases domain-containing protein</fullName>
    </recommendedName>
</protein>
<dbReference type="InterPro" id="IPR002213">
    <property type="entry name" value="UDP_glucos_trans"/>
</dbReference>
<dbReference type="SUPFAM" id="SSF53756">
    <property type="entry name" value="UDP-Glycosyltransferase/glycogen phosphorylase"/>
    <property type="match status" value="1"/>
</dbReference>
<keyword evidence="4" id="KW-1133">Transmembrane helix</keyword>
<comment type="caution">
    <text evidence="5">The sequence shown here is derived from an EMBL/GenBank/DDBJ whole genome shotgun (WGS) entry which is preliminary data.</text>
</comment>
<accession>A0A315UW11</accession>